<comment type="similarity">
    <text evidence="1 3">Belongs to the short-chain dehydrogenases/reductases (SDR) family.</text>
</comment>
<dbReference type="SUPFAM" id="SSF51735">
    <property type="entry name" value="NAD(P)-binding Rossmann-fold domains"/>
    <property type="match status" value="1"/>
</dbReference>
<dbReference type="Pfam" id="PF00106">
    <property type="entry name" value="adh_short"/>
    <property type="match status" value="1"/>
</dbReference>
<evidence type="ECO:0000313" key="5">
    <source>
        <dbReference type="Proteomes" id="UP001460072"/>
    </source>
</evidence>
<name>A0ABU9N8E1_9FLAO</name>
<dbReference type="PIRSF" id="PIRSF000126">
    <property type="entry name" value="11-beta-HSD1"/>
    <property type="match status" value="1"/>
</dbReference>
<evidence type="ECO:0000313" key="4">
    <source>
        <dbReference type="EMBL" id="MEM0543793.1"/>
    </source>
</evidence>
<dbReference type="GO" id="GO:0016491">
    <property type="term" value="F:oxidoreductase activity"/>
    <property type="evidence" value="ECO:0007669"/>
    <property type="project" value="UniProtKB-KW"/>
</dbReference>
<proteinExistence type="inferred from homology"/>
<evidence type="ECO:0000256" key="2">
    <source>
        <dbReference type="ARBA" id="ARBA00023002"/>
    </source>
</evidence>
<gene>
    <name evidence="4" type="ORF">WFZ85_14305</name>
</gene>
<dbReference type="Gene3D" id="3.40.50.720">
    <property type="entry name" value="NAD(P)-binding Rossmann-like Domain"/>
    <property type="match status" value="1"/>
</dbReference>
<dbReference type="EMBL" id="JBCGDO010000026">
    <property type="protein sequence ID" value="MEM0543793.1"/>
    <property type="molecule type" value="Genomic_DNA"/>
</dbReference>
<sequence>MKEVAIITGASGGIGFELALLFAKKDIDILLAGRNKHKLEIVKNTILDKYNINVFCVATDLSLSDGREAIYNCVTNNHLTVTYLVNNAGFGDYGLFIERSMEKYTEMLNLNIIALTELTYYYAKEMKKNGKGRILNVASTAGIQPDPYFAVYGASKAYVISLTEALHKEFENTGVTATVLSPGATKTDFIERADMKHAKLYDSGVMSAIDVAVVGFNGMMKGKLHVVPGFKNKILAFFSSITPSSKFRLNLAARVMKANSLLFL</sequence>
<dbReference type="PROSITE" id="PS00061">
    <property type="entry name" value="ADH_SHORT"/>
    <property type="match status" value="1"/>
</dbReference>
<dbReference type="InterPro" id="IPR020904">
    <property type="entry name" value="Sc_DH/Rdtase_CS"/>
</dbReference>
<dbReference type="PRINTS" id="PR00081">
    <property type="entry name" value="GDHRDH"/>
</dbReference>
<dbReference type="InterPro" id="IPR036291">
    <property type="entry name" value="NAD(P)-bd_dom_sf"/>
</dbReference>
<organism evidence="4 5">
    <name type="scientific">Flavobacterium aureirubrum</name>
    <dbReference type="NCBI Taxonomy" id="3133147"/>
    <lineage>
        <taxon>Bacteria</taxon>
        <taxon>Pseudomonadati</taxon>
        <taxon>Bacteroidota</taxon>
        <taxon>Flavobacteriia</taxon>
        <taxon>Flavobacteriales</taxon>
        <taxon>Flavobacteriaceae</taxon>
        <taxon>Flavobacterium</taxon>
    </lineage>
</organism>
<dbReference type="Proteomes" id="UP001460072">
    <property type="component" value="Unassembled WGS sequence"/>
</dbReference>
<dbReference type="PANTHER" id="PTHR42901">
    <property type="entry name" value="ALCOHOL DEHYDROGENASE"/>
    <property type="match status" value="1"/>
</dbReference>
<dbReference type="RefSeq" id="WP_342696970.1">
    <property type="nucleotide sequence ID" value="NZ_JBCGDO010000026.1"/>
</dbReference>
<comment type="caution">
    <text evidence="4">The sequence shown here is derived from an EMBL/GenBank/DDBJ whole genome shotgun (WGS) entry which is preliminary data.</text>
</comment>
<dbReference type="InterPro" id="IPR002347">
    <property type="entry name" value="SDR_fam"/>
</dbReference>
<dbReference type="PANTHER" id="PTHR42901:SF1">
    <property type="entry name" value="ALCOHOL DEHYDROGENASE"/>
    <property type="match status" value="1"/>
</dbReference>
<evidence type="ECO:0000256" key="1">
    <source>
        <dbReference type="ARBA" id="ARBA00006484"/>
    </source>
</evidence>
<keyword evidence="5" id="KW-1185">Reference proteome</keyword>
<reference evidence="4 5" key="1">
    <citation type="submission" date="2024-03" db="EMBL/GenBank/DDBJ databases">
        <title>Two novel species of the genus Flavobacterium exhibiting potentially degradation of complex polysaccharides.</title>
        <authorList>
            <person name="Lian X."/>
        </authorList>
    </citation>
    <scope>NUCLEOTIDE SEQUENCE [LARGE SCALE GENOMIC DNA]</scope>
    <source>
        <strain evidence="5">j3</strain>
    </source>
</reference>
<accession>A0ABU9N8E1</accession>
<evidence type="ECO:0000256" key="3">
    <source>
        <dbReference type="RuleBase" id="RU000363"/>
    </source>
</evidence>
<keyword evidence="2 4" id="KW-0560">Oxidoreductase</keyword>
<dbReference type="PRINTS" id="PR00080">
    <property type="entry name" value="SDRFAMILY"/>
</dbReference>
<dbReference type="EC" id="1.-.-.-" evidence="4"/>
<protein>
    <submittedName>
        <fullName evidence="4">SDR family oxidoreductase</fullName>
        <ecNumber evidence="4">1.-.-.-</ecNumber>
    </submittedName>
</protein>
<dbReference type="CDD" id="cd05233">
    <property type="entry name" value="SDR_c"/>
    <property type="match status" value="1"/>
</dbReference>